<gene>
    <name evidence="1" type="primary">g382</name>
    <name evidence="1" type="ORF">NpPPO83_00000382</name>
</gene>
<accession>A0ACB5SQH5</accession>
<evidence type="ECO:0000313" key="2">
    <source>
        <dbReference type="Proteomes" id="UP001165186"/>
    </source>
</evidence>
<evidence type="ECO:0000313" key="1">
    <source>
        <dbReference type="EMBL" id="GME52621.1"/>
    </source>
</evidence>
<proteinExistence type="predicted"/>
<name>A0ACB5SQH5_9PEZI</name>
<sequence length="227" mass="27009">MPSSGSRRARRALARNAHNHAATACSILRLPLELLQHVFSYVVDDASIRRHLVTPLFGMLAFHELRLVCVKFYYAVPGARREWGRRRDGVLAEKRPVWVMGEGKVRKEWGRVLRAVNGSGEVGWEGARVREWRRVLEGMGVGVWRDGEAEERRERKKLKERERARRRKLARRMRMWDGTWEIHLRKKIMRKLRRKWAEKAKKSWRRLREKIKKRKAMRKVCLVGRMG</sequence>
<protein>
    <submittedName>
        <fullName evidence="1">Uncharacterized protein</fullName>
    </submittedName>
</protein>
<reference evidence="1" key="1">
    <citation type="submission" date="2024-09" db="EMBL/GenBank/DDBJ databases">
        <title>Draft Genome Sequences of Neofusicoccum parvum.</title>
        <authorList>
            <person name="Ashida A."/>
            <person name="Camagna M."/>
            <person name="Tanaka A."/>
            <person name="Takemoto D."/>
        </authorList>
    </citation>
    <scope>NUCLEOTIDE SEQUENCE</scope>
    <source>
        <strain evidence="1">PPO83</strain>
    </source>
</reference>
<dbReference type="Proteomes" id="UP001165186">
    <property type="component" value="Unassembled WGS sequence"/>
</dbReference>
<keyword evidence="2" id="KW-1185">Reference proteome</keyword>
<dbReference type="EMBL" id="BSXG01000190">
    <property type="protein sequence ID" value="GME52621.1"/>
    <property type="molecule type" value="Genomic_DNA"/>
</dbReference>
<comment type="caution">
    <text evidence="1">The sequence shown here is derived from an EMBL/GenBank/DDBJ whole genome shotgun (WGS) entry which is preliminary data.</text>
</comment>
<organism evidence="1 2">
    <name type="scientific">Neofusicoccum parvum</name>
    <dbReference type="NCBI Taxonomy" id="310453"/>
    <lineage>
        <taxon>Eukaryota</taxon>
        <taxon>Fungi</taxon>
        <taxon>Dikarya</taxon>
        <taxon>Ascomycota</taxon>
        <taxon>Pezizomycotina</taxon>
        <taxon>Dothideomycetes</taxon>
        <taxon>Dothideomycetes incertae sedis</taxon>
        <taxon>Botryosphaeriales</taxon>
        <taxon>Botryosphaeriaceae</taxon>
        <taxon>Neofusicoccum</taxon>
    </lineage>
</organism>